<dbReference type="InterPro" id="IPR001119">
    <property type="entry name" value="SLH_dom"/>
</dbReference>
<dbReference type="eggNOG" id="COG0823">
    <property type="taxonomic scope" value="Bacteria"/>
</dbReference>
<dbReference type="Gene3D" id="2.60.40.10">
    <property type="entry name" value="Immunoglobulins"/>
    <property type="match status" value="2"/>
</dbReference>
<protein>
    <submittedName>
        <fullName evidence="9">Multidomain protein with s-layer homology region, hyr domain</fullName>
    </submittedName>
</protein>
<dbReference type="PROSITE" id="PS51272">
    <property type="entry name" value="SLH"/>
    <property type="match status" value="3"/>
</dbReference>
<evidence type="ECO:0000313" key="9">
    <source>
        <dbReference type="EMBL" id="ABZ82759.1"/>
    </source>
</evidence>
<dbReference type="eggNOG" id="COG5492">
    <property type="taxonomic scope" value="Bacteria"/>
</dbReference>
<dbReference type="Proteomes" id="UP000008550">
    <property type="component" value="Chromosome"/>
</dbReference>
<dbReference type="KEGG" id="hmo:HM1_0140"/>
<dbReference type="PANTHER" id="PTHR24273">
    <property type="entry name" value="FI04643P-RELATED"/>
    <property type="match status" value="1"/>
</dbReference>
<feature type="region of interest" description="Disordered" evidence="6">
    <location>
        <begin position="2033"/>
        <end position="2065"/>
    </location>
</feature>
<dbReference type="Pfam" id="PF03442">
    <property type="entry name" value="CBM_X2"/>
    <property type="match status" value="2"/>
</dbReference>
<keyword evidence="1" id="KW-0732">Signal</keyword>
<name>B0TD61_HELMI</name>
<dbReference type="eggNOG" id="COG5184">
    <property type="taxonomic scope" value="Bacteria"/>
</dbReference>
<dbReference type="PROSITE" id="PS50825">
    <property type="entry name" value="HYR"/>
    <property type="match status" value="1"/>
</dbReference>
<dbReference type="STRING" id="498761.HM1_0140"/>
<evidence type="ECO:0000256" key="1">
    <source>
        <dbReference type="ARBA" id="ARBA00022729"/>
    </source>
</evidence>
<evidence type="ECO:0000313" key="10">
    <source>
        <dbReference type="Proteomes" id="UP000008550"/>
    </source>
</evidence>
<dbReference type="GO" id="GO:0030245">
    <property type="term" value="P:cellulose catabolic process"/>
    <property type="evidence" value="ECO:0007669"/>
    <property type="project" value="UniProtKB-KW"/>
</dbReference>
<feature type="domain" description="SLH" evidence="8">
    <location>
        <begin position="2270"/>
        <end position="2333"/>
    </location>
</feature>
<feature type="domain" description="SLH" evidence="8">
    <location>
        <begin position="2334"/>
        <end position="2393"/>
    </location>
</feature>
<feature type="domain" description="SLH" evidence="8">
    <location>
        <begin position="2398"/>
        <end position="2452"/>
    </location>
</feature>
<accession>B0TD61</accession>
<evidence type="ECO:0000256" key="6">
    <source>
        <dbReference type="SAM" id="MobiDB-lite"/>
    </source>
</evidence>
<proteinExistence type="predicted"/>
<dbReference type="InterPro" id="IPR003410">
    <property type="entry name" value="HYR_dom"/>
</dbReference>
<dbReference type="InterPro" id="IPR014756">
    <property type="entry name" value="Ig_E-set"/>
</dbReference>
<evidence type="ECO:0000259" key="8">
    <source>
        <dbReference type="PROSITE" id="PS51272"/>
    </source>
</evidence>
<dbReference type="RefSeq" id="WP_012281308.1">
    <property type="nucleotide sequence ID" value="NC_010337.2"/>
</dbReference>
<dbReference type="InterPro" id="IPR005102">
    <property type="entry name" value="Carbo-bd_X2"/>
</dbReference>
<keyword evidence="5" id="KW-0624">Polysaccharide degradation</keyword>
<dbReference type="eggNOG" id="COG4733">
    <property type="taxonomic scope" value="Bacteria"/>
</dbReference>
<evidence type="ECO:0000256" key="5">
    <source>
        <dbReference type="ARBA" id="ARBA00023326"/>
    </source>
</evidence>
<sequence>MNSRRSRKRRASSFLVLFLVLLLTVNPVMPAKAYALPSIEDLVNEALEQTGMKDLADDVAETLEDTVNGTLPVLEKVPEMVMDDTKAKAEEAAAQLSVIMPVLREIAETGNVVTEILGAVPIDFDVDVAVPMPGDLGNDMGAKAWAKKQGDYISLCIWVDGPGRSQAVFGIANDDPLGGGNAPHFENSGHITTAFYDMTPNGRDYVHARLPLGMDMPTVYARGYIPWGSKDEQYIKVEIGGMTDTQVNLNFEVSLKGTADAEVSIEGEAKASFSVGVSPQEAQKVANRTMITMNRALIAEAEKGELGPEAAARVIKAAIGQLKACSAENPGAIGSVTLGVDIAGLVGLGVADSVWPGISASGGLYLELPLDAAANIGLDALDGLLENTELMANDIHRIASCVLSGDLSSETLNEVTARLRNSWENGAKPVFENIVNDTVGAVAQTSVGISLSLDLAGEGSTSGGGDGGTESSFNLFAADASIPGGEALVAAANGEFISDTVEGLALFLGNMLSGNVDRDVPDQLDRLDEVVDNLAEGTVLRLDICTPLYVQLTAELSARPLVEASKTSIECLRGLNRAMLHAAREGSLEPLRNIENYIQGGKEHLLEFIKSISGSMFGLDLGIGASADLGAEATVTVDGGASVYMKANPEMIFFVTSLGELQFDDVTGLAQAGIDISVGASGGVNLGEGVELGVQGGASVDTSLLKLLLEEHHGPIDDLYTVKGSSNANLGELTVTVGGKQRNLIPELNDTDTSYTAYVPYNTNLVTIEAKPQSPGAKVRFWGLDTNRYTEDLNGYNMLVPITVWAEDGTMKEYQLSVLQGPSIKLRSLSSPNDSLYFSPDQFSPDQNNYVINVPLYRTDIEFVPVLDHIGATLKVNGVPWSSGQTFKAPLNVGENIITFEVGDYMDTNTYTVKVNRAPSSDATLAYLSVNQGTLDPAFDKNTTSYTVSVGEDVASIAIYADVNEPHATATLYKVDGNQREELQSQLYGIRKTVEIQPGENSFEIVVTAQDGTTRETYSLNVFRTNVPLKRLAVRIGDGAGAQNIELTPSSLGHGLDLNSDSNVYITAEPISENVKVYIGNAVVTKEDGWTANLGQIREDQQVSIPVTVRTLADLKRTDYVIRFNLSNQDMGLESVRFVYKDQSGNDQTVVPSSGTDGFHAEVPSYVDHIKVYATPEYTTGNNPAYTFVNHMIDYAGSTVFVDHSVPGVTVSLGVEMNTIPITVVAANGNTSTYNLYVTRPTPPEMIADLTSISANCGSFDHAFDPRITSYFLTIPYQPDEDANSTTYPGWPSSVIITLACASDGSTFQVPTQYVWRKYKVHGDKGSQNPLLYEIHVENIYTWDPIPVQFSVTSPNGQVSKVYNITIQRSPSANAWLDPNSGLQVSIDKNSIESLNPVSYPFNLAYTVNVGSEVDKIYLRAKPWYPGASLTINGATAEYQYDDVNSPYPVQYCEWREVPLSAGANKVEVAVTAPNGKNTKTYTVTINRAAPPDTAPPSIGVPVNITVEATSSAGAVVNFNARAIDAVDGEVPVTYSKNPGSVFPVGDTAVTVTAQDQAGNTATAGFTVKVQDTTPPSFGPVGDVEVDAAGSGGAAVNFSVTATDLVDGPVEVMYSRTPGSVFPVGTTRVTCMAEDSRGNAAIKTFNVTVIGQTVENAVISSDAADFDKNIANQADVETTITWNSATAVTDVKKAGASIGMENYAVNGNILTIKKEYLATQPTGGLVLTVEFDRGNAATLAINILDTTPQIISATISPTTVTFDLDSPGDVSTTISWGSAATVTDVVYGSVYLTSPADYNVSGNTLTIKETCLSGLNLTDGNSIDFEISFNAGDSAVLTVNAVSSYVPSGDAALSDLRVGGETVAGFVYKQYEYTVQLPYGTQPGSPAAFVSATPNDSRANVRITQAASLPGAAKVEVTAEDGTVLTYTIHFTVAEPPLSSNASLSGLTLSAGSLSFAPDTVSYTLSVANGVTSTTVTPVAADANARVQVNGKDVESGRSSEPIALKVGSNTIAIVVTAQDGVTVRTYTVTVNRAAAPSRDRDDDRGSGGTSTLQPQPVQPPAATVGGLKTTATVDAATGTVKTELDADALNMALEGALTGDDGKKTLEVELSKSATGSYNVEFPASALSNPQADINIEIKTDAGTVTLPGNMLAGTGFENQGDAGLTIKNVDKSTLPEEVRNAVGDKPVIQLGLTVDGEQKAWNNPDAPVTVSIPYTPTAAELADPEHIVVWYIDGSGNVISVPNGRYDPATGTVTFTTTHFSYYAVVYKQVSFKDVAKDAWYSKAVSFIAAREITTGTGGGNFSPEAKLTRGQFIVMLLKAYGIAPDENPQDNFADAGNTWYTGYLAAAKRTGISAGVGGNVFAPEKEITRQEMFTLLYNALKVIGRLPEGDSGKRLSDFSDTGEIAPWSKEAMKLLVETGTIGGSGGKLLPKDTTTRAQMAQVLYNLLTK</sequence>
<dbReference type="InterPro" id="IPR025883">
    <property type="entry name" value="Cadherin-like_domain"/>
</dbReference>
<evidence type="ECO:0000256" key="4">
    <source>
        <dbReference type="ARBA" id="ARBA00023277"/>
    </source>
</evidence>
<keyword evidence="4" id="KW-0119">Carbohydrate metabolism</keyword>
<feature type="domain" description="HYR" evidence="7">
    <location>
        <begin position="1492"/>
        <end position="1572"/>
    </location>
</feature>
<dbReference type="Pfam" id="PF00395">
    <property type="entry name" value="SLH"/>
    <property type="match status" value="3"/>
</dbReference>
<dbReference type="PANTHER" id="PTHR24273:SF32">
    <property type="entry name" value="HYALIN"/>
    <property type="match status" value="1"/>
</dbReference>
<dbReference type="HOGENOM" id="CLU_228890_0_0_9"/>
<dbReference type="Pfam" id="PF02494">
    <property type="entry name" value="HYR"/>
    <property type="match status" value="2"/>
</dbReference>
<dbReference type="InterPro" id="IPR013783">
    <property type="entry name" value="Ig-like_fold"/>
</dbReference>
<dbReference type="eggNOG" id="COG4677">
    <property type="taxonomic scope" value="Bacteria"/>
</dbReference>
<gene>
    <name evidence="9" type="ORF">HM1_0140</name>
</gene>
<evidence type="ECO:0000256" key="3">
    <source>
        <dbReference type="ARBA" id="ARBA00023001"/>
    </source>
</evidence>
<dbReference type="SUPFAM" id="SSF81296">
    <property type="entry name" value="E set domains"/>
    <property type="match status" value="2"/>
</dbReference>
<keyword evidence="10" id="KW-1185">Reference proteome</keyword>
<evidence type="ECO:0000259" key="7">
    <source>
        <dbReference type="PROSITE" id="PS50825"/>
    </source>
</evidence>
<keyword evidence="3" id="KW-0136">Cellulose degradation</keyword>
<keyword evidence="2" id="KW-0677">Repeat</keyword>
<dbReference type="Pfam" id="PF12733">
    <property type="entry name" value="Cadherin-like"/>
    <property type="match status" value="5"/>
</dbReference>
<organism evidence="9 10">
    <name type="scientific">Heliobacterium modesticaldum (strain ATCC 51547 / Ice1)</name>
    <dbReference type="NCBI Taxonomy" id="498761"/>
    <lineage>
        <taxon>Bacteria</taxon>
        <taxon>Bacillati</taxon>
        <taxon>Bacillota</taxon>
        <taxon>Clostridia</taxon>
        <taxon>Eubacteriales</taxon>
        <taxon>Heliobacteriaceae</taxon>
        <taxon>Heliomicrobium</taxon>
    </lineage>
</organism>
<dbReference type="EMBL" id="CP000930">
    <property type="protein sequence ID" value="ABZ82759.1"/>
    <property type="molecule type" value="Genomic_DNA"/>
</dbReference>
<dbReference type="OrthoDB" id="3171015at2"/>
<evidence type="ECO:0000256" key="2">
    <source>
        <dbReference type="ARBA" id="ARBA00022737"/>
    </source>
</evidence>
<reference evidence="9 10" key="1">
    <citation type="journal article" date="2008" name="J. Bacteriol.">
        <title>The genome of Heliobacterium modesticaldum, a phototrophic representative of the Firmicutes containing the simplest photosynthetic apparatus.</title>
        <authorList>
            <person name="Sattley W.M."/>
            <person name="Madigan M.T."/>
            <person name="Swingley W.D."/>
            <person name="Cheung P.C."/>
            <person name="Clocksin K.M."/>
            <person name="Conrad A.L."/>
            <person name="Dejesa L.C."/>
            <person name="Honchak B.M."/>
            <person name="Jung D.O."/>
            <person name="Karbach L.E."/>
            <person name="Kurdoglu A."/>
            <person name="Lahiri S."/>
            <person name="Mastrian S.D."/>
            <person name="Page L.E."/>
            <person name="Taylor H.L."/>
            <person name="Wang Z.T."/>
            <person name="Raymond J."/>
            <person name="Chen M."/>
            <person name="Blankenship R.E."/>
            <person name="Touchman J.W."/>
        </authorList>
    </citation>
    <scope>NUCLEOTIDE SEQUENCE [LARGE SCALE GENOMIC DNA]</scope>
    <source>
        <strain evidence="10">ATCC 51547 / Ice1</strain>
    </source>
</reference>